<accession>A0A8C9Y1Z2</accession>
<name>A0A8C9Y1Z2_SANLU</name>
<reference evidence="5" key="1">
    <citation type="submission" date="2025-08" db="UniProtKB">
        <authorList>
            <consortium name="Ensembl"/>
        </authorList>
    </citation>
    <scope>IDENTIFICATION</scope>
</reference>
<keyword evidence="1" id="KW-0677">Repeat</keyword>
<dbReference type="SUPFAM" id="SSF57414">
    <property type="entry name" value="Hairpin loop containing domain-like"/>
    <property type="match status" value="2"/>
</dbReference>
<evidence type="ECO:0000313" key="6">
    <source>
        <dbReference type="Proteomes" id="UP000694568"/>
    </source>
</evidence>
<organism evidence="5 6">
    <name type="scientific">Sander lucioperca</name>
    <name type="common">Pike-perch</name>
    <name type="synonym">Perca lucioperca</name>
    <dbReference type="NCBI Taxonomy" id="283035"/>
    <lineage>
        <taxon>Eukaryota</taxon>
        <taxon>Metazoa</taxon>
        <taxon>Chordata</taxon>
        <taxon>Craniata</taxon>
        <taxon>Vertebrata</taxon>
        <taxon>Euteleostomi</taxon>
        <taxon>Actinopterygii</taxon>
        <taxon>Neopterygii</taxon>
        <taxon>Teleostei</taxon>
        <taxon>Neoteleostei</taxon>
        <taxon>Acanthomorphata</taxon>
        <taxon>Eupercaria</taxon>
        <taxon>Perciformes</taxon>
        <taxon>Percoidei</taxon>
        <taxon>Percidae</taxon>
        <taxon>Luciopercinae</taxon>
        <taxon>Sander</taxon>
    </lineage>
</organism>
<dbReference type="PROSITE" id="PS00495">
    <property type="entry name" value="APPLE"/>
    <property type="match status" value="1"/>
</dbReference>
<dbReference type="PANTHER" id="PTHR33946:SF4">
    <property type="entry name" value="COAGULATION FACTOR XI"/>
    <property type="match status" value="1"/>
</dbReference>
<evidence type="ECO:0000313" key="5">
    <source>
        <dbReference type="Ensembl" id="ENSSLUP00000017606.1"/>
    </source>
</evidence>
<dbReference type="SMART" id="SM00223">
    <property type="entry name" value="APPLE"/>
    <property type="match status" value="4"/>
</dbReference>
<evidence type="ECO:0000256" key="2">
    <source>
        <dbReference type="ARBA" id="ARBA00023157"/>
    </source>
</evidence>
<dbReference type="Pfam" id="PF14295">
    <property type="entry name" value="PAN_4"/>
    <property type="match status" value="3"/>
</dbReference>
<keyword evidence="2" id="KW-1015">Disulfide bond</keyword>
<dbReference type="PANTHER" id="PTHR33946">
    <property type="match status" value="1"/>
</dbReference>
<proteinExistence type="predicted"/>
<dbReference type="PROSITE" id="PS50948">
    <property type="entry name" value="PAN"/>
    <property type="match status" value="3"/>
</dbReference>
<dbReference type="Ensembl" id="ENSSLUT00000018174.1">
    <property type="protein sequence ID" value="ENSSLUP00000017606.1"/>
    <property type="gene ID" value="ENSSLUG00000008229.1"/>
</dbReference>
<dbReference type="InterPro" id="IPR003609">
    <property type="entry name" value="Pan_app"/>
</dbReference>
<gene>
    <name evidence="5" type="primary">LOC116066932</name>
</gene>
<keyword evidence="6" id="KW-1185">Reference proteome</keyword>
<evidence type="ECO:0000256" key="3">
    <source>
        <dbReference type="SAM" id="SignalP"/>
    </source>
</evidence>
<dbReference type="Proteomes" id="UP000694568">
    <property type="component" value="Unplaced"/>
</dbReference>
<dbReference type="PRINTS" id="PR00005">
    <property type="entry name" value="APPLEDOMAIN"/>
</dbReference>
<dbReference type="GeneTree" id="ENSGT00940000158569"/>
<feature type="chain" id="PRO_5034171346" evidence="3">
    <location>
        <begin position="17"/>
        <end position="377"/>
    </location>
</feature>
<dbReference type="GO" id="GO:0006508">
    <property type="term" value="P:proteolysis"/>
    <property type="evidence" value="ECO:0007669"/>
    <property type="project" value="InterPro"/>
</dbReference>
<feature type="domain" description="Apple" evidence="4">
    <location>
        <begin position="220"/>
        <end position="294"/>
    </location>
</feature>
<dbReference type="GO" id="GO:0005576">
    <property type="term" value="C:extracellular region"/>
    <property type="evidence" value="ECO:0007669"/>
    <property type="project" value="InterPro"/>
</dbReference>
<dbReference type="AlphaFoldDB" id="A0A8C9Y1Z2"/>
<feature type="signal peptide" evidence="3">
    <location>
        <begin position="1"/>
        <end position="16"/>
    </location>
</feature>
<feature type="domain" description="Apple" evidence="4">
    <location>
        <begin position="38"/>
        <end position="121"/>
    </location>
</feature>
<dbReference type="InterPro" id="IPR000177">
    <property type="entry name" value="Apple"/>
</dbReference>
<sequence>MYLIMCICKCKYKCVCVCVCVCVCPCPCPCPFSISLDCNQQLLENVDFPGNDITSLFSPDVEHCRQLCTQHSSCDFFTFVRADWNKDDRNFFCLIKASPNGQPTVQAPLQGVTSGFSLKPCSQDLEPCLSKVYQNVDFFGADYRALFTADYEECQRACTQDPACQFFTFINEAFKTVDIRNKCHLKFSWPVPRTPKVVKKTGVTSGFSQIPRISQQSTVCQGKLFPNTDIPGNDIENIPAASPEHCQALCSAHSVCTYFSFASNDLKCYMKNNNNNIVTQAKEGVTSGLPARFCQLDNTWLQVVYENVAFPTSVIRSEPMDEADTCQRTCTQDAFCQFYTYTNDNFNDPKFPRYSILYACMYANLLKHKYYLLLCFK</sequence>
<evidence type="ECO:0000259" key="4">
    <source>
        <dbReference type="PROSITE" id="PS50948"/>
    </source>
</evidence>
<keyword evidence="3" id="KW-0732">Signal</keyword>
<feature type="domain" description="Apple" evidence="4">
    <location>
        <begin position="128"/>
        <end position="214"/>
    </location>
</feature>
<protein>
    <submittedName>
        <fullName evidence="5">Plasma kallikrein-like</fullName>
    </submittedName>
</protein>
<evidence type="ECO:0000256" key="1">
    <source>
        <dbReference type="ARBA" id="ARBA00022737"/>
    </source>
</evidence>
<dbReference type="Gene3D" id="3.50.4.10">
    <property type="entry name" value="Hepatocyte Growth Factor"/>
    <property type="match status" value="4"/>
</dbReference>
<dbReference type="CDD" id="cd01100">
    <property type="entry name" value="APPLE_Factor_XI_like"/>
    <property type="match status" value="3"/>
</dbReference>
<reference evidence="5" key="2">
    <citation type="submission" date="2025-09" db="UniProtKB">
        <authorList>
            <consortium name="Ensembl"/>
        </authorList>
    </citation>
    <scope>IDENTIFICATION</scope>
</reference>
<dbReference type="Pfam" id="PF00024">
    <property type="entry name" value="PAN_1"/>
    <property type="match status" value="1"/>
</dbReference>